<comment type="similarity">
    <text evidence="3">Belongs to the vitamin-B12 independent methionine synthase family.</text>
</comment>
<dbReference type="UniPathway" id="UPA00051">
    <property type="reaction ID" value="UER00082"/>
</dbReference>
<dbReference type="InterPro" id="IPR013215">
    <property type="entry name" value="Cbl-indep_Met_Synth_N"/>
</dbReference>
<reference evidence="16 17" key="1">
    <citation type="submission" date="2017-07" db="EMBL/GenBank/DDBJ databases">
        <title>Recovery of genomes from metagenomes via a dereplication, aggregation, and scoring strategy.</title>
        <authorList>
            <person name="Sieber C.M."/>
            <person name="Probst A.J."/>
            <person name="Sharrar A."/>
            <person name="Thomas B.C."/>
            <person name="Hess M."/>
            <person name="Tringe S.G."/>
            <person name="Banfield J.F."/>
        </authorList>
    </citation>
    <scope>NUCLEOTIDE SEQUENCE [LARGE SCALE GENOMIC DNA]</scope>
    <source>
        <strain evidence="16">JGI_Cruoil_03_44_89</strain>
    </source>
</reference>
<feature type="binding site" evidence="12">
    <location>
        <position position="690"/>
    </location>
    <ligand>
        <name>Zn(2+)</name>
        <dbReference type="ChEBI" id="CHEBI:29105"/>
        <label>1</label>
        <note>catalytic</note>
    </ligand>
</feature>
<feature type="binding site" evidence="11">
    <location>
        <position position="104"/>
    </location>
    <ligand>
        <name>5-methyltetrahydropteroyltri-L-glutamate</name>
        <dbReference type="ChEBI" id="CHEBI:58207"/>
    </ligand>
</feature>
<comment type="caution">
    <text evidence="16">The sequence shown here is derived from an EMBL/GenBank/DDBJ whole genome shotgun (WGS) entry which is preliminary data.</text>
</comment>
<feature type="binding site" evidence="11">
    <location>
        <position position="449"/>
    </location>
    <ligand>
        <name>L-methionine</name>
        <dbReference type="ChEBI" id="CHEBI:57844"/>
    </ligand>
</feature>
<dbReference type="InterPro" id="IPR038071">
    <property type="entry name" value="UROD/MetE-like_sf"/>
</dbReference>
<dbReference type="Gene3D" id="3.20.20.210">
    <property type="match status" value="2"/>
</dbReference>
<dbReference type="CDD" id="cd03311">
    <property type="entry name" value="CIMS_C_terminal_like"/>
    <property type="match status" value="1"/>
</dbReference>
<keyword evidence="6" id="KW-0028">Amino-acid biosynthesis</keyword>
<keyword evidence="8 12" id="KW-0479">Metal-binding</keyword>
<evidence type="ECO:0000256" key="7">
    <source>
        <dbReference type="ARBA" id="ARBA00022679"/>
    </source>
</evidence>
<evidence type="ECO:0000256" key="6">
    <source>
        <dbReference type="ARBA" id="ARBA00022605"/>
    </source>
</evidence>
<dbReference type="GO" id="GO:0032259">
    <property type="term" value="P:methylation"/>
    <property type="evidence" value="ECO:0007669"/>
    <property type="project" value="UniProtKB-KW"/>
</dbReference>
<feature type="domain" description="Cobalamin-independent methionine synthase MetE N-terminal" evidence="15">
    <location>
        <begin position="3"/>
        <end position="286"/>
    </location>
</feature>
<evidence type="ECO:0000256" key="12">
    <source>
        <dbReference type="PIRSR" id="PIRSR000382-2"/>
    </source>
</evidence>
<comment type="pathway">
    <text evidence="2">Amino-acid biosynthesis; L-methionine biosynthesis via de novo pathway; L-methionine from L-homocysteine (MetE route): step 1/1.</text>
</comment>
<dbReference type="NCBIfam" id="NF003556">
    <property type="entry name" value="PRK05222.1"/>
    <property type="match status" value="1"/>
</dbReference>
<feature type="binding site" evidence="11">
    <location>
        <position position="564"/>
    </location>
    <ligand>
        <name>L-methionine</name>
        <dbReference type="ChEBI" id="CHEBI:57844"/>
    </ligand>
</feature>
<sequence length="726" mass="84116">MQTYAYGFPRLGKNREYKRAIEKYWRGSSSKNELRRDIDELDEARLSTYEKYVDKFPVGEMTLYCNILDTAIMVGLYDCKDMDEYYSLCRGKNALKLTKWFNTNYHYLVPEFAGFSPSNFTMGWNKPKEAPQSHKKGIPYLIGPFTFLKLSRGIPEKRFGDYLFNLVDVYKEIIQNFDKVHIDEPAFVTEISEKDIKLIKDAYNRLDTGNIYLFTYYDSVDFLDVLYELPIKAIGLDFLSCDGNLDYIEKHGFASDKYLIAGIVNGRNVWKTDIKRAVELLKHLSEFSCDLLASNSCPLYHLPITIEGENLDRRLLNRLAFARERLYELKLISSCLEGDYNEDYNSGVGDFGINEEVREKVKKLSPRDFEKENTYPERAAKQKKLLSLPLFPTTTIGSFPQTREIREKRKGFKRGNISNEEYNSFIRKKISDVIKFQEDSGLDVLVHGELERTDMVEFFALKLQGFATTKNGWIISYGTRGYRPPIIYGDISRPNPMSVDEITFAQNLTKKPVKGILTGPVTMIAWSFVRENVPIREVAYQIALCLNDEIKDLERSGIRIIQIDEPAFREMAPIKKRDWDEYFDWAIKSFKLASKSNPETQIHTHMCYSEFGEIIDKIKELDFDVISIEATRGKGDIIRYFKERGFDRQIGLGVWDVHSPDVPTVEDIKKAIKRAIKFIPKENLWINPDCGLKTRDWKEVVPGIGNMVKAAKELRDELKLRARSSS</sequence>
<dbReference type="EC" id="2.1.1.14" evidence="4"/>
<dbReference type="InterPro" id="IPR002629">
    <property type="entry name" value="Met_Synth_C/arc"/>
</dbReference>
<feature type="binding site" evidence="12">
    <location>
        <position position="629"/>
    </location>
    <ligand>
        <name>Zn(2+)</name>
        <dbReference type="ChEBI" id="CHEBI:29105"/>
        <label>1</label>
        <note>catalytic</note>
    </ligand>
</feature>
<evidence type="ECO:0000256" key="8">
    <source>
        <dbReference type="ARBA" id="ARBA00022723"/>
    </source>
</evidence>
<evidence type="ECO:0000256" key="3">
    <source>
        <dbReference type="ARBA" id="ARBA00009553"/>
    </source>
</evidence>
<dbReference type="SUPFAM" id="SSF51726">
    <property type="entry name" value="UROD/MetE-like"/>
    <property type="match status" value="2"/>
</dbReference>
<evidence type="ECO:0000256" key="11">
    <source>
        <dbReference type="PIRSR" id="PIRSR000382-1"/>
    </source>
</evidence>
<feature type="domain" description="Cobalamin-independent methionine synthase MetE C-terminal/archaeal" evidence="14">
    <location>
        <begin position="391"/>
        <end position="712"/>
    </location>
</feature>
<dbReference type="AlphaFoldDB" id="A0A235BMF9"/>
<dbReference type="GO" id="GO:0003871">
    <property type="term" value="F:5-methyltetrahydropteroyltriglutamate-homocysteine S-methyltransferase activity"/>
    <property type="evidence" value="ECO:0007669"/>
    <property type="project" value="UniProtKB-EC"/>
</dbReference>
<keyword evidence="7 16" id="KW-0808">Transferase</keyword>
<evidence type="ECO:0000256" key="5">
    <source>
        <dbReference type="ARBA" id="ARBA00022603"/>
    </source>
</evidence>
<dbReference type="EMBL" id="NOZQ01000230">
    <property type="protein sequence ID" value="OYD13640.1"/>
    <property type="molecule type" value="Genomic_DNA"/>
</dbReference>
<proteinExistence type="inferred from homology"/>
<keyword evidence="5 16" id="KW-0489">Methyltransferase</keyword>
<dbReference type="PANTHER" id="PTHR30519">
    <property type="entry name" value="5-METHYLTETRAHYDROPTEROYLTRIGLUTAMATE--HOMOCYSTEINE METHYLTRANSFERASE"/>
    <property type="match status" value="1"/>
</dbReference>
<feature type="binding site" evidence="11">
    <location>
        <position position="526"/>
    </location>
    <ligand>
        <name>5-methyltetrahydropteroyltri-L-glutamate</name>
        <dbReference type="ChEBI" id="CHEBI:58207"/>
    </ligand>
</feature>
<dbReference type="Proteomes" id="UP000215215">
    <property type="component" value="Unassembled WGS sequence"/>
</dbReference>
<dbReference type="InterPro" id="IPR006276">
    <property type="entry name" value="Cobalamin-indep_Met_synthase"/>
</dbReference>
<feature type="binding site" evidence="11">
    <location>
        <position position="564"/>
    </location>
    <ligand>
        <name>L-homocysteine</name>
        <dbReference type="ChEBI" id="CHEBI:58199"/>
    </ligand>
</feature>
<evidence type="ECO:0000256" key="10">
    <source>
        <dbReference type="ARBA" id="ARBA00023167"/>
    </source>
</evidence>
<feature type="binding site" evidence="11">
    <location>
        <begin position="396"/>
        <end position="398"/>
    </location>
    <ligand>
        <name>L-homocysteine</name>
        <dbReference type="ChEBI" id="CHEBI:58199"/>
    </ligand>
</feature>
<comment type="cofactor">
    <cofactor evidence="12">
        <name>Zn(2+)</name>
        <dbReference type="ChEBI" id="CHEBI:29105"/>
    </cofactor>
    <text evidence="12">Binds 2 Zn(2+) ions per subunit.</text>
</comment>
<evidence type="ECO:0000259" key="15">
    <source>
        <dbReference type="Pfam" id="PF08267"/>
    </source>
</evidence>
<evidence type="ECO:0000256" key="9">
    <source>
        <dbReference type="ARBA" id="ARBA00022833"/>
    </source>
</evidence>
<name>A0A235BMF9_UNCW3</name>
<dbReference type="Pfam" id="PF01717">
    <property type="entry name" value="Meth_synt_2"/>
    <property type="match status" value="1"/>
</dbReference>
<comment type="function">
    <text evidence="1">Catalyzes the transfer of a methyl group from 5-methyltetrahydrofolate to homocysteine resulting in methionine formation.</text>
</comment>
<feature type="binding site" evidence="12">
    <location>
        <position position="607"/>
    </location>
    <ligand>
        <name>Zn(2+)</name>
        <dbReference type="ChEBI" id="CHEBI:29105"/>
        <label>1</label>
        <note>catalytic</note>
    </ligand>
</feature>
<organism evidence="16 17">
    <name type="scientific">candidate division WOR-3 bacterium JGI_Cruoil_03_44_89</name>
    <dbReference type="NCBI Taxonomy" id="1973748"/>
    <lineage>
        <taxon>Bacteria</taxon>
        <taxon>Bacteria division WOR-3</taxon>
    </lineage>
</organism>
<dbReference type="PIRSF" id="PIRSF000382">
    <property type="entry name" value="MeTrfase_B12_ind"/>
    <property type="match status" value="1"/>
</dbReference>
<evidence type="ECO:0000256" key="1">
    <source>
        <dbReference type="ARBA" id="ARBA00002777"/>
    </source>
</evidence>
<evidence type="ECO:0000256" key="13">
    <source>
        <dbReference type="PIRSR" id="PIRSR000382-3"/>
    </source>
</evidence>
<evidence type="ECO:0000256" key="4">
    <source>
        <dbReference type="ARBA" id="ARBA00012034"/>
    </source>
</evidence>
<dbReference type="Pfam" id="PF08267">
    <property type="entry name" value="Meth_synt_1"/>
    <property type="match status" value="1"/>
</dbReference>
<dbReference type="GO" id="GO:0008270">
    <property type="term" value="F:zinc ion binding"/>
    <property type="evidence" value="ECO:0007669"/>
    <property type="project" value="InterPro"/>
</dbReference>
<evidence type="ECO:0000259" key="14">
    <source>
        <dbReference type="Pfam" id="PF01717"/>
    </source>
</evidence>
<feature type="binding site" evidence="11">
    <location>
        <begin position="396"/>
        <end position="398"/>
    </location>
    <ligand>
        <name>L-methionine</name>
        <dbReference type="ChEBI" id="CHEBI:57844"/>
    </ligand>
</feature>
<evidence type="ECO:0000313" key="17">
    <source>
        <dbReference type="Proteomes" id="UP000215215"/>
    </source>
</evidence>
<evidence type="ECO:0000313" key="16">
    <source>
        <dbReference type="EMBL" id="OYD13640.1"/>
    </source>
</evidence>
<feature type="binding site" evidence="12">
    <location>
        <position position="605"/>
    </location>
    <ligand>
        <name>Zn(2+)</name>
        <dbReference type="ChEBI" id="CHEBI:29105"/>
        <label>1</label>
        <note>catalytic</note>
    </ligand>
</feature>
<feature type="binding site" evidence="11">
    <location>
        <position position="18"/>
    </location>
    <ligand>
        <name>5-methyltetrahydropteroyltri-L-glutamate</name>
        <dbReference type="ChEBI" id="CHEBI:58207"/>
    </ligand>
</feature>
<gene>
    <name evidence="16" type="ORF">CH333_10745</name>
</gene>
<evidence type="ECO:0000256" key="2">
    <source>
        <dbReference type="ARBA" id="ARBA00004681"/>
    </source>
</evidence>
<keyword evidence="10" id="KW-0486">Methionine biosynthesis</keyword>
<keyword evidence="9 12" id="KW-0862">Zinc</keyword>
<protein>
    <recommendedName>
        <fullName evidence="4">5-methyltetrahydropteroyltriglutamate--homocysteine S-methyltransferase</fullName>
        <ecNumber evidence="4">2.1.1.14</ecNumber>
    </recommendedName>
</protein>
<accession>A0A235BMF9</accession>
<feature type="active site" description="Proton donor" evidence="13">
    <location>
        <position position="658"/>
    </location>
</feature>
<dbReference type="GO" id="GO:0009086">
    <property type="term" value="P:methionine biosynthetic process"/>
    <property type="evidence" value="ECO:0007669"/>
    <property type="project" value="UniProtKB-KW"/>
</dbReference>